<dbReference type="Proteomes" id="UP000182248">
    <property type="component" value="Unassembled WGS sequence"/>
</dbReference>
<proteinExistence type="inferred from homology"/>
<dbReference type="Pfam" id="PF00293">
    <property type="entry name" value="NUDIX"/>
    <property type="match status" value="1"/>
</dbReference>
<dbReference type="EMBL" id="FPJE01000030">
    <property type="protein sequence ID" value="SFW73521.1"/>
    <property type="molecule type" value="Genomic_DNA"/>
</dbReference>
<organism evidence="6 7">
    <name type="scientific">Sinomicrobium oceani</name>
    <dbReference type="NCBI Taxonomy" id="1150368"/>
    <lineage>
        <taxon>Bacteria</taxon>
        <taxon>Pseudomonadati</taxon>
        <taxon>Bacteroidota</taxon>
        <taxon>Flavobacteriia</taxon>
        <taxon>Flavobacteriales</taxon>
        <taxon>Flavobacteriaceae</taxon>
        <taxon>Sinomicrobium</taxon>
    </lineage>
</organism>
<accession>A0A1K1RN40</accession>
<evidence type="ECO:0000313" key="7">
    <source>
        <dbReference type="Proteomes" id="UP000182248"/>
    </source>
</evidence>
<protein>
    <submittedName>
        <fullName evidence="6">NUDIX domain-containing protein</fullName>
    </submittedName>
</protein>
<evidence type="ECO:0000256" key="1">
    <source>
        <dbReference type="ARBA" id="ARBA00001946"/>
    </source>
</evidence>
<keyword evidence="3" id="KW-0460">Magnesium</keyword>
<evidence type="ECO:0000256" key="3">
    <source>
        <dbReference type="ARBA" id="ARBA00022842"/>
    </source>
</evidence>
<dbReference type="InterPro" id="IPR020476">
    <property type="entry name" value="Nudix_hydrolase"/>
</dbReference>
<comment type="similarity">
    <text evidence="4">Belongs to the Nudix hydrolase family.</text>
</comment>
<evidence type="ECO:0000256" key="2">
    <source>
        <dbReference type="ARBA" id="ARBA00022801"/>
    </source>
</evidence>
<feature type="domain" description="Nudix hydrolase" evidence="5">
    <location>
        <begin position="67"/>
        <end position="195"/>
    </location>
</feature>
<dbReference type="GO" id="GO:0016787">
    <property type="term" value="F:hydrolase activity"/>
    <property type="evidence" value="ECO:0007669"/>
    <property type="project" value="UniProtKB-KW"/>
</dbReference>
<evidence type="ECO:0000256" key="4">
    <source>
        <dbReference type="RuleBase" id="RU003476"/>
    </source>
</evidence>
<evidence type="ECO:0000313" key="6">
    <source>
        <dbReference type="EMBL" id="SFW73521.1"/>
    </source>
</evidence>
<sequence length="195" mass="22656">MYEVFVNDNPIILTNVLTKEGKHKLFLLDSVSIEEVIRQFQKGEMTCAHLYDPEKERLLSKFKEKLPLVVAAGGLVTNPDNKVLFIYRNGKWDLPKGKLEKKESIEEAALREVEEETGIKKLRMGTFLQKTYHIFKRNGVYKLKETHWYTMSSTFNGRFKAQCEEGIEKVEWKTSEEVAEALQNSYANIRSLFTV</sequence>
<comment type="cofactor">
    <cofactor evidence="1">
        <name>Mg(2+)</name>
        <dbReference type="ChEBI" id="CHEBI:18420"/>
    </cofactor>
</comment>
<dbReference type="PRINTS" id="PR00502">
    <property type="entry name" value="NUDIXFAMILY"/>
</dbReference>
<gene>
    <name evidence="6" type="ORF">SAMN02927921_03795</name>
</gene>
<dbReference type="InterPro" id="IPR000086">
    <property type="entry name" value="NUDIX_hydrolase_dom"/>
</dbReference>
<dbReference type="SUPFAM" id="SSF55811">
    <property type="entry name" value="Nudix"/>
    <property type="match status" value="1"/>
</dbReference>
<dbReference type="PROSITE" id="PS00893">
    <property type="entry name" value="NUDIX_BOX"/>
    <property type="match status" value="1"/>
</dbReference>
<dbReference type="OrthoDB" id="9816289at2"/>
<keyword evidence="2 4" id="KW-0378">Hydrolase</keyword>
<dbReference type="PANTHER" id="PTHR43046:SF12">
    <property type="entry name" value="GDP-MANNOSE MANNOSYL HYDROLASE"/>
    <property type="match status" value="1"/>
</dbReference>
<dbReference type="InterPro" id="IPR020084">
    <property type="entry name" value="NUDIX_hydrolase_CS"/>
</dbReference>
<name>A0A1K1RN40_9FLAO</name>
<dbReference type="InterPro" id="IPR015797">
    <property type="entry name" value="NUDIX_hydrolase-like_dom_sf"/>
</dbReference>
<dbReference type="PANTHER" id="PTHR43046">
    <property type="entry name" value="GDP-MANNOSE MANNOSYL HYDROLASE"/>
    <property type="match status" value="1"/>
</dbReference>
<dbReference type="Gene3D" id="3.90.79.10">
    <property type="entry name" value="Nucleoside Triphosphate Pyrophosphohydrolase"/>
    <property type="match status" value="1"/>
</dbReference>
<dbReference type="AlphaFoldDB" id="A0A1K1RN40"/>
<dbReference type="CDD" id="cd03673">
    <property type="entry name" value="NUDIX_Ap6A_hydrolase"/>
    <property type="match status" value="1"/>
</dbReference>
<dbReference type="PROSITE" id="PS51462">
    <property type="entry name" value="NUDIX"/>
    <property type="match status" value="1"/>
</dbReference>
<evidence type="ECO:0000259" key="5">
    <source>
        <dbReference type="PROSITE" id="PS51462"/>
    </source>
</evidence>
<dbReference type="STRING" id="1150368.SAMN02927921_03795"/>
<keyword evidence="7" id="KW-1185">Reference proteome</keyword>
<reference evidence="6 7" key="1">
    <citation type="submission" date="2016-11" db="EMBL/GenBank/DDBJ databases">
        <authorList>
            <person name="Jaros S."/>
            <person name="Januszkiewicz K."/>
            <person name="Wedrychowicz H."/>
        </authorList>
    </citation>
    <scope>NUCLEOTIDE SEQUENCE [LARGE SCALE GENOMIC DNA]</scope>
    <source>
        <strain evidence="6 7">CGMCC 1.12145</strain>
    </source>
</reference>
<dbReference type="RefSeq" id="WP_072319033.1">
    <property type="nucleotide sequence ID" value="NZ_FPJE01000030.1"/>
</dbReference>